<feature type="domain" description="Inosine/uridine-preferring nucleoside hydrolase" evidence="4">
    <location>
        <begin position="11"/>
        <end position="313"/>
    </location>
</feature>
<feature type="compositionally biased region" description="Basic and acidic residues" evidence="3">
    <location>
        <begin position="81"/>
        <end position="93"/>
    </location>
</feature>
<comment type="caution">
    <text evidence="5">The sequence shown here is derived from an EMBL/GenBank/DDBJ whole genome shotgun (WGS) entry which is preliminary data.</text>
</comment>
<keyword evidence="1 5" id="KW-0378">Hydrolase</keyword>
<sequence length="322" mass="35292">MSEKSGFVKKIILDCDPGIDDSMAIVMACKSAALKVMAITTVNGNYPVDITSRNALKTLEMINRTDIPVGRGMSQPMVRRSPKDPFTHGRDGQGENNLPEPSTPLWGRNAVDLMIKMVKENPGEIYIVCTGPMSNLAMAFQQEPGIKEKIAGIYAISGAFGLNKFAFTNATGDTPQSEWNVYVDPEAADIVYRSGVSLVALGLDVATHFDVNLTEKDMERLQQSTRPEAGFLKKAIQFVNGRGFEAYCAVIDCMAVAYAIDPTLVQTIRGHVGIETHSNLTLGMTVLDRRHHHVWVDLPIVNIGAKADYERFLAMLMDLVLA</sequence>
<protein>
    <submittedName>
        <fullName evidence="5">Nucleoside hydrolase</fullName>
    </submittedName>
</protein>
<dbReference type="PANTHER" id="PTHR12304">
    <property type="entry name" value="INOSINE-URIDINE PREFERRING NUCLEOSIDE HYDROLASE"/>
    <property type="match status" value="1"/>
</dbReference>
<dbReference type="PANTHER" id="PTHR12304:SF4">
    <property type="entry name" value="URIDINE NUCLEOSIDASE"/>
    <property type="match status" value="1"/>
</dbReference>
<dbReference type="Proteomes" id="UP001314681">
    <property type="component" value="Unassembled WGS sequence"/>
</dbReference>
<dbReference type="Pfam" id="PF01156">
    <property type="entry name" value="IU_nuc_hydro"/>
    <property type="match status" value="1"/>
</dbReference>
<evidence type="ECO:0000256" key="2">
    <source>
        <dbReference type="ARBA" id="ARBA00023295"/>
    </source>
</evidence>
<evidence type="ECO:0000313" key="5">
    <source>
        <dbReference type="EMBL" id="MBU9727026.1"/>
    </source>
</evidence>
<feature type="region of interest" description="Disordered" evidence="3">
    <location>
        <begin position="70"/>
        <end position="103"/>
    </location>
</feature>
<evidence type="ECO:0000256" key="1">
    <source>
        <dbReference type="ARBA" id="ARBA00022801"/>
    </source>
</evidence>
<dbReference type="Gene3D" id="3.90.245.10">
    <property type="entry name" value="Ribonucleoside hydrolase-like"/>
    <property type="match status" value="1"/>
</dbReference>
<keyword evidence="2" id="KW-0326">Glycosidase</keyword>
<dbReference type="RefSeq" id="WP_158355127.1">
    <property type="nucleotide sequence ID" value="NZ_JAHQCX010000008.1"/>
</dbReference>
<keyword evidence="6" id="KW-1185">Reference proteome</keyword>
<proteinExistence type="predicted"/>
<name>A0ABS6K933_9FIRM</name>
<dbReference type="SUPFAM" id="SSF53590">
    <property type="entry name" value="Nucleoside hydrolase"/>
    <property type="match status" value="1"/>
</dbReference>
<reference evidence="5 6" key="1">
    <citation type="submission" date="2021-06" db="EMBL/GenBank/DDBJ databases">
        <title>Description of novel taxa of the family Lachnospiraceae.</title>
        <authorList>
            <person name="Chaplin A.V."/>
            <person name="Sokolova S.R."/>
            <person name="Pikina A.P."/>
            <person name="Korzhanova M."/>
            <person name="Belova V."/>
            <person name="Korostin D."/>
            <person name="Efimov B.A."/>
        </authorList>
    </citation>
    <scope>NUCLEOTIDE SEQUENCE [LARGE SCALE GENOMIC DNA]</scope>
    <source>
        <strain evidence="5 6">ASD4241</strain>
    </source>
</reference>
<evidence type="ECO:0000313" key="6">
    <source>
        <dbReference type="Proteomes" id="UP001314681"/>
    </source>
</evidence>
<accession>A0ABS6K933</accession>
<dbReference type="InterPro" id="IPR036452">
    <property type="entry name" value="Ribo_hydro-like"/>
</dbReference>
<dbReference type="InterPro" id="IPR023186">
    <property type="entry name" value="IUNH"/>
</dbReference>
<gene>
    <name evidence="5" type="ORF">KTH90_13465</name>
</gene>
<evidence type="ECO:0000259" key="4">
    <source>
        <dbReference type="Pfam" id="PF01156"/>
    </source>
</evidence>
<dbReference type="GO" id="GO:0016787">
    <property type="term" value="F:hydrolase activity"/>
    <property type="evidence" value="ECO:0007669"/>
    <property type="project" value="UniProtKB-KW"/>
</dbReference>
<dbReference type="EMBL" id="JAHQCX010000008">
    <property type="protein sequence ID" value="MBU9727026.1"/>
    <property type="molecule type" value="Genomic_DNA"/>
</dbReference>
<evidence type="ECO:0000256" key="3">
    <source>
        <dbReference type="SAM" id="MobiDB-lite"/>
    </source>
</evidence>
<dbReference type="InterPro" id="IPR001910">
    <property type="entry name" value="Inosine/uridine_hydrolase_dom"/>
</dbReference>
<organism evidence="5 6">
    <name type="scientific">Diplocloster modestus</name>
    <dbReference type="NCBI Taxonomy" id="2850322"/>
    <lineage>
        <taxon>Bacteria</taxon>
        <taxon>Bacillati</taxon>
        <taxon>Bacillota</taxon>
        <taxon>Clostridia</taxon>
        <taxon>Lachnospirales</taxon>
        <taxon>Lachnospiraceae</taxon>
        <taxon>Diplocloster</taxon>
    </lineage>
</organism>